<feature type="compositionally biased region" description="Low complexity" evidence="2">
    <location>
        <begin position="77"/>
        <end position="96"/>
    </location>
</feature>
<feature type="transmembrane region" description="Helical" evidence="3">
    <location>
        <begin position="143"/>
        <end position="164"/>
    </location>
</feature>
<dbReference type="InterPro" id="IPR018253">
    <property type="entry name" value="DnaJ_domain_CS"/>
</dbReference>
<reference evidence="5 6" key="1">
    <citation type="submission" date="2018-04" db="EMBL/GenBank/DDBJ databases">
        <title>Genomic Encyclopedia of Archaeal and Bacterial Type Strains, Phase II (KMG-II): from individual species to whole genera.</title>
        <authorList>
            <person name="Goeker M."/>
        </authorList>
    </citation>
    <scope>NUCLEOTIDE SEQUENCE [LARGE SCALE GENOMIC DNA]</scope>
    <source>
        <strain evidence="5 6">DSM 22902</strain>
    </source>
</reference>
<dbReference type="PRINTS" id="PR00625">
    <property type="entry name" value="JDOMAIN"/>
</dbReference>
<evidence type="ECO:0000313" key="6">
    <source>
        <dbReference type="Proteomes" id="UP000243985"/>
    </source>
</evidence>
<dbReference type="Gene3D" id="1.10.287.110">
    <property type="entry name" value="DnaJ domain"/>
    <property type="match status" value="1"/>
</dbReference>
<proteinExistence type="predicted"/>
<keyword evidence="3" id="KW-0472">Membrane</keyword>
<dbReference type="InterPro" id="IPR036869">
    <property type="entry name" value="J_dom_sf"/>
</dbReference>
<dbReference type="PANTHER" id="PTHR44145:SF3">
    <property type="entry name" value="DNAJ HOMOLOG SUBFAMILY A MEMBER 3, MITOCHONDRIAL"/>
    <property type="match status" value="1"/>
</dbReference>
<organism evidence="5 6">
    <name type="scientific">Capnocytophaga leadbetteri</name>
    <dbReference type="NCBI Taxonomy" id="327575"/>
    <lineage>
        <taxon>Bacteria</taxon>
        <taxon>Pseudomonadati</taxon>
        <taxon>Bacteroidota</taxon>
        <taxon>Flavobacteriia</taxon>
        <taxon>Flavobacteriales</taxon>
        <taxon>Flavobacteriaceae</taxon>
        <taxon>Capnocytophaga</taxon>
    </lineage>
</organism>
<dbReference type="Pfam" id="PF00226">
    <property type="entry name" value="DnaJ"/>
    <property type="match status" value="1"/>
</dbReference>
<dbReference type="GeneID" id="84579502"/>
<dbReference type="AlphaFoldDB" id="A0A2T5XY17"/>
<evidence type="ECO:0000256" key="2">
    <source>
        <dbReference type="SAM" id="MobiDB-lite"/>
    </source>
</evidence>
<feature type="region of interest" description="Disordered" evidence="2">
    <location>
        <begin position="74"/>
        <end position="99"/>
    </location>
</feature>
<keyword evidence="1" id="KW-0143">Chaperone</keyword>
<dbReference type="PROSITE" id="PS00636">
    <property type="entry name" value="DNAJ_1"/>
    <property type="match status" value="1"/>
</dbReference>
<sequence length="169" mass="19372">MMLKDYYEILGVNQKASAEEIREAYKKLAKAFHPDKHQGDTFFTDKFKSLQEAYNILSDTNKRRDYDNQLVSQMNKSVAQSAPSSSSERTSTGESAPPSTSVIDLPTLIDMYFNKRIATVQARKFYDGFLATPRERHITWLKFIIVLLIIGLNLLLFNPSWGFLKDLLP</sequence>
<name>A0A2T5XY17_9FLAO</name>
<keyword evidence="3" id="KW-0812">Transmembrane</keyword>
<evidence type="ECO:0000259" key="4">
    <source>
        <dbReference type="PROSITE" id="PS50076"/>
    </source>
</evidence>
<dbReference type="InterPro" id="IPR001623">
    <property type="entry name" value="DnaJ_domain"/>
</dbReference>
<dbReference type="Proteomes" id="UP000243985">
    <property type="component" value="Unassembled WGS sequence"/>
</dbReference>
<evidence type="ECO:0000313" key="5">
    <source>
        <dbReference type="EMBL" id="PTX08429.1"/>
    </source>
</evidence>
<protein>
    <submittedName>
        <fullName evidence="5">DnaJ-like protein</fullName>
    </submittedName>
</protein>
<dbReference type="InterPro" id="IPR051938">
    <property type="entry name" value="Apopto_cytoskel_mod"/>
</dbReference>
<dbReference type="PANTHER" id="PTHR44145">
    <property type="entry name" value="DNAJ HOMOLOG SUBFAMILY A MEMBER 3, MITOCHONDRIAL"/>
    <property type="match status" value="1"/>
</dbReference>
<dbReference type="SUPFAM" id="SSF46565">
    <property type="entry name" value="Chaperone J-domain"/>
    <property type="match status" value="1"/>
</dbReference>
<dbReference type="CDD" id="cd06257">
    <property type="entry name" value="DnaJ"/>
    <property type="match status" value="1"/>
</dbReference>
<keyword evidence="3" id="KW-1133">Transmembrane helix</keyword>
<comment type="caution">
    <text evidence="5">The sequence shown here is derived from an EMBL/GenBank/DDBJ whole genome shotgun (WGS) entry which is preliminary data.</text>
</comment>
<dbReference type="EMBL" id="QBKG01000001">
    <property type="protein sequence ID" value="PTX08429.1"/>
    <property type="molecule type" value="Genomic_DNA"/>
</dbReference>
<gene>
    <name evidence="5" type="ORF">C8P65_10193</name>
</gene>
<feature type="domain" description="J" evidence="4">
    <location>
        <begin position="5"/>
        <end position="70"/>
    </location>
</feature>
<accession>A0A2T5XY17</accession>
<evidence type="ECO:0000256" key="1">
    <source>
        <dbReference type="ARBA" id="ARBA00023186"/>
    </source>
</evidence>
<dbReference type="RefSeq" id="WP_107780409.1">
    <property type="nucleotide sequence ID" value="NZ_QBKG01000001.1"/>
</dbReference>
<evidence type="ECO:0000256" key="3">
    <source>
        <dbReference type="SAM" id="Phobius"/>
    </source>
</evidence>
<dbReference type="PROSITE" id="PS50076">
    <property type="entry name" value="DNAJ_2"/>
    <property type="match status" value="1"/>
</dbReference>
<dbReference type="SMART" id="SM00271">
    <property type="entry name" value="DnaJ"/>
    <property type="match status" value="1"/>
</dbReference>